<gene>
    <name evidence="1" type="ORF">GZ22_00280</name>
</gene>
<organism evidence="1 2">
    <name type="scientific">Terribacillus saccharophilus</name>
    <dbReference type="NCBI Taxonomy" id="361277"/>
    <lineage>
        <taxon>Bacteria</taxon>
        <taxon>Bacillati</taxon>
        <taxon>Bacillota</taxon>
        <taxon>Bacilli</taxon>
        <taxon>Bacillales</taxon>
        <taxon>Bacillaceae</taxon>
        <taxon>Terribacillus</taxon>
    </lineage>
</organism>
<dbReference type="OrthoDB" id="2707612at2"/>
<dbReference type="KEGG" id="tap:GZ22_00280"/>
<sequence length="104" mass="12675">MIEILDEFDEFLERRKQKKELERSIKDDLEADEKFYKKYLERCYHIESLSEEHTKLKEALEDCFDGQANKALRQRLEENILLLKGIEHSYVILRESIRVRGGWW</sequence>
<evidence type="ECO:0000313" key="2">
    <source>
        <dbReference type="Proteomes" id="UP000027980"/>
    </source>
</evidence>
<evidence type="ECO:0000313" key="1">
    <source>
        <dbReference type="EMBL" id="AIF65242.1"/>
    </source>
</evidence>
<accession>A0A075LH94</accession>
<proteinExistence type="predicted"/>
<dbReference type="HOGENOM" id="CLU_2248790_0_0_9"/>
<dbReference type="RefSeq" id="WP_038557602.1">
    <property type="nucleotide sequence ID" value="NZ_CP008876.1"/>
</dbReference>
<protein>
    <submittedName>
        <fullName evidence="1">Uncharacterized protein</fullName>
    </submittedName>
</protein>
<name>A0A075LH94_9BACI</name>
<dbReference type="EMBL" id="CP008876">
    <property type="protein sequence ID" value="AIF65242.1"/>
    <property type="molecule type" value="Genomic_DNA"/>
</dbReference>
<dbReference type="AlphaFoldDB" id="A0A075LH94"/>
<reference evidence="1 2" key="1">
    <citation type="submission" date="2014-07" db="EMBL/GenBank/DDBJ databases">
        <title>Complete genome sequence of a moderately halophilic bacterium Terribacillus aidingensis MP602, isolated from Cryptomeria fortunei in Tianmu mountain in China.</title>
        <authorList>
            <person name="Wang Y."/>
            <person name="Lu P."/>
            <person name="Zhang L."/>
        </authorList>
    </citation>
    <scope>NUCLEOTIDE SEQUENCE [LARGE SCALE GENOMIC DNA]</scope>
    <source>
        <strain evidence="1 2">MP602</strain>
    </source>
</reference>
<dbReference type="GeneID" id="34222669"/>
<dbReference type="Proteomes" id="UP000027980">
    <property type="component" value="Chromosome"/>
</dbReference>